<name>A0A4R5PM30_9HYPH</name>
<dbReference type="OrthoDB" id="9808190at2"/>
<dbReference type="EMBL" id="SMSI01000001">
    <property type="protein sequence ID" value="TDH37993.1"/>
    <property type="molecule type" value="Genomic_DNA"/>
</dbReference>
<keyword evidence="1" id="KW-0472">Membrane</keyword>
<proteinExistence type="predicted"/>
<dbReference type="PIRSF" id="PIRSF032162">
    <property type="entry name" value="UCP032162_imp"/>
    <property type="match status" value="1"/>
</dbReference>
<reference evidence="2 3" key="1">
    <citation type="journal article" date="2013" name="Int. J. Syst. Evol. Microbiol.">
        <title>Hoeflea suaedae sp. nov., an endophytic bacterium isolated from the root of the halophyte Suaeda maritima.</title>
        <authorList>
            <person name="Chung E.J."/>
            <person name="Park J.A."/>
            <person name="Pramanik P."/>
            <person name="Bibi F."/>
            <person name="Jeon C.O."/>
            <person name="Chung Y.R."/>
        </authorList>
    </citation>
    <scope>NUCLEOTIDE SEQUENCE [LARGE SCALE GENOMIC DNA]</scope>
    <source>
        <strain evidence="2 3">YC6898</strain>
    </source>
</reference>
<keyword evidence="1" id="KW-0812">Transmembrane</keyword>
<protein>
    <submittedName>
        <fullName evidence="2">DUF2244 domain-containing protein</fullName>
    </submittedName>
</protein>
<dbReference type="RefSeq" id="WP_133282830.1">
    <property type="nucleotide sequence ID" value="NZ_SMSI01000001.1"/>
</dbReference>
<feature type="transmembrane region" description="Helical" evidence="1">
    <location>
        <begin position="21"/>
        <end position="42"/>
    </location>
</feature>
<dbReference type="AlphaFoldDB" id="A0A4R5PM30"/>
<evidence type="ECO:0000313" key="2">
    <source>
        <dbReference type="EMBL" id="TDH37993.1"/>
    </source>
</evidence>
<dbReference type="InterPro" id="IPR019253">
    <property type="entry name" value="DUF2244_TM"/>
</dbReference>
<evidence type="ECO:0000256" key="1">
    <source>
        <dbReference type="SAM" id="Phobius"/>
    </source>
</evidence>
<comment type="caution">
    <text evidence="2">The sequence shown here is derived from an EMBL/GenBank/DDBJ whole genome shotgun (WGS) entry which is preliminary data.</text>
</comment>
<evidence type="ECO:0000313" key="3">
    <source>
        <dbReference type="Proteomes" id="UP000295131"/>
    </source>
</evidence>
<gene>
    <name evidence="2" type="ORF">E2A64_02345</name>
</gene>
<accession>A0A4R5PM30</accession>
<dbReference type="InterPro" id="IPR016990">
    <property type="entry name" value="UCP032162_TM"/>
</dbReference>
<organism evidence="2 3">
    <name type="scientific">Pseudohoeflea suaedae</name>
    <dbReference type="NCBI Taxonomy" id="877384"/>
    <lineage>
        <taxon>Bacteria</taxon>
        <taxon>Pseudomonadati</taxon>
        <taxon>Pseudomonadota</taxon>
        <taxon>Alphaproteobacteria</taxon>
        <taxon>Hyphomicrobiales</taxon>
        <taxon>Rhizobiaceae</taxon>
        <taxon>Pseudohoeflea</taxon>
    </lineage>
</organism>
<dbReference type="Proteomes" id="UP000295131">
    <property type="component" value="Unassembled WGS sequence"/>
</dbReference>
<sequence>MKEEPVFEAMLSPHRSLGRTGLVILVVLTASASIFHLGFFAIAGAWPIVGFFGLDLALLYGAFWLSYRSGRAREFVTVSRTDLEVRKVAPSGRQSAFRCNPFWARFTVERHEEIGITHMRVSSRGDGTEVGSFLNPDDKESFASAFQRALATARR</sequence>
<feature type="transmembrane region" description="Helical" evidence="1">
    <location>
        <begin position="48"/>
        <end position="67"/>
    </location>
</feature>
<keyword evidence="1" id="KW-1133">Transmembrane helix</keyword>
<dbReference type="Pfam" id="PF10003">
    <property type="entry name" value="DUF2244"/>
    <property type="match status" value="1"/>
</dbReference>
<keyword evidence="3" id="KW-1185">Reference proteome</keyword>